<accession>A0AC61DA96</accession>
<organism evidence="1 2">
    <name type="scientific">Sporanaerobium hydrogeniformans</name>
    <dbReference type="NCBI Taxonomy" id="3072179"/>
    <lineage>
        <taxon>Bacteria</taxon>
        <taxon>Bacillati</taxon>
        <taxon>Bacillota</taxon>
        <taxon>Clostridia</taxon>
        <taxon>Lachnospirales</taxon>
        <taxon>Lachnospiraceae</taxon>
        <taxon>Sporanaerobium</taxon>
    </lineage>
</organism>
<dbReference type="EMBL" id="PEDL01000020">
    <property type="protein sequence ID" value="PHV69683.1"/>
    <property type="molecule type" value="Genomic_DNA"/>
</dbReference>
<reference evidence="1" key="1">
    <citation type="submission" date="2017-10" db="EMBL/GenBank/DDBJ databases">
        <title>Genome sequence of cellulolytic Lachnospiraceae bacterium XHS1971 isolated from hotspring sediment.</title>
        <authorList>
            <person name="Vasudevan G."/>
            <person name="Joshi A.J."/>
            <person name="Hivarkar S."/>
            <person name="Lanjekar V.B."/>
            <person name="Dhakephalkar P.K."/>
            <person name="Dagar S."/>
        </authorList>
    </citation>
    <scope>NUCLEOTIDE SEQUENCE</scope>
    <source>
        <strain evidence="1">XHS1971</strain>
    </source>
</reference>
<proteinExistence type="predicted"/>
<comment type="caution">
    <text evidence="1">The sequence shown here is derived from an EMBL/GenBank/DDBJ whole genome shotgun (WGS) entry which is preliminary data.</text>
</comment>
<evidence type="ECO:0000313" key="1">
    <source>
        <dbReference type="EMBL" id="PHV69683.1"/>
    </source>
</evidence>
<evidence type="ECO:0000313" key="2">
    <source>
        <dbReference type="Proteomes" id="UP000224460"/>
    </source>
</evidence>
<protein>
    <submittedName>
        <fullName evidence="1">MarR family transcriptional regulator</fullName>
    </submittedName>
</protein>
<gene>
    <name evidence="1" type="ORF">CS063_14390</name>
</gene>
<name>A0AC61DA96_9FIRM</name>
<keyword evidence="2" id="KW-1185">Reference proteome</keyword>
<sequence length="147" mass="17473">MEFLKWLSITDRYTKMHLDRQLAPLGLNSSQHMYIMKICKEPGITQDRFVTLFYIHPSNITRSLIALEKAGFIKKEPLKKDKRTCCLYPTDKALKANKQILYIQKSWYEKLLQDFSLEERELFFSFLNKAGQKAIYEITQEIELENE</sequence>
<dbReference type="Proteomes" id="UP000224460">
    <property type="component" value="Unassembled WGS sequence"/>
</dbReference>